<dbReference type="EMBL" id="MN661110">
    <property type="protein sequence ID" value="QHA33840.1"/>
    <property type="molecule type" value="Viral_cRNA"/>
</dbReference>
<name>A0A6B9KGA5_9RHAB</name>
<evidence type="ECO:0000313" key="2">
    <source>
        <dbReference type="EMBL" id="QHA33840.1"/>
    </source>
</evidence>
<keyword evidence="2" id="KW-0946">Virion</keyword>
<sequence length="348" mass="39008">MGVEGLSNSKWSTNLLPPESKITLSTQECVAWLALVKELIVDKDDKEDIKAFNARIDRGLKLVAYLALNTLRLITKDAYAVADHIQTRTLERLKSLFGVIFLNPIDCRVFCPPHYKFLIEAKDLLNKGTQTSVQIATFIALCWEHAKDDTVKSVWKAGCTLSLSYTGLSAISWFEKAVVRCQTDRKVLLAQVALPTIKRFILEYMKVLQYDYQHWVFCRLMCDTALAKFSAAAMPVATAFFIGLNDPQLSYDDATWQFLSLSRIQTKDIIAGLIMAEIFTQEILVESWDNPLNKDAKTFSDALKLKGKAKFEAMKLRAGASRERGAVTMPAAPAPESIKSYSGENMEA</sequence>
<accession>A0A6B9KGA5</accession>
<keyword evidence="2" id="KW-0543">Viral nucleoprotein</keyword>
<reference evidence="2" key="1">
    <citation type="submission" date="2019-11" db="EMBL/GenBank/DDBJ databases">
        <authorList>
            <person name="Nitsche A."/>
            <person name="Hankeln T."/>
            <person name="Acosta O."/>
            <person name="Velez I.D."/>
            <person name="Schiemann D.J."/>
        </authorList>
    </citation>
    <scope>NUCLEOTIDE SEQUENCE</scope>
    <source>
        <strain evidence="2">Aese 1749-7</strain>
    </source>
</reference>
<feature type="compositionally biased region" description="Polar residues" evidence="1">
    <location>
        <begin position="339"/>
        <end position="348"/>
    </location>
</feature>
<evidence type="ECO:0000256" key="1">
    <source>
        <dbReference type="SAM" id="MobiDB-lite"/>
    </source>
</evidence>
<dbReference type="GO" id="GO:0019013">
    <property type="term" value="C:viral nucleocapsid"/>
    <property type="evidence" value="ECO:0007669"/>
    <property type="project" value="UniProtKB-KW"/>
</dbReference>
<protein>
    <submittedName>
        <fullName evidence="2">Putative nucleoprotein</fullName>
    </submittedName>
</protein>
<organism evidence="2">
    <name type="scientific">Atrato Rhabdo-like virus 2</name>
    <dbReference type="NCBI Taxonomy" id="2689334"/>
    <lineage>
        <taxon>Viruses</taxon>
        <taxon>Riboviria</taxon>
        <taxon>Orthornavirae</taxon>
        <taxon>Negarnaviricota</taxon>
        <taxon>Haploviricotina</taxon>
        <taxon>Monjiviricetes</taxon>
        <taxon>Mononegavirales</taxon>
        <taxon>Rhabdoviridae</taxon>
    </lineage>
</organism>
<feature type="region of interest" description="Disordered" evidence="1">
    <location>
        <begin position="324"/>
        <end position="348"/>
    </location>
</feature>
<proteinExistence type="predicted"/>